<gene>
    <name evidence="2" type="ORF">Tci_916367</name>
</gene>
<comment type="caution">
    <text evidence="2">The sequence shown here is derived from an EMBL/GenBank/DDBJ whole genome shotgun (WGS) entry which is preliminary data.</text>
</comment>
<sequence>HEFEYIQRTLAQSNLLNFKRTTLRPTPTLEAPSAKRARQGVPQDVHTASSQVPTSVPTAPSIAADVSVPAAPSIAADVSVSAVSAHVDTEVHADESHLDDTQTASERVSAEHTVDESTPSSSRSRRKQIAKKRVTPIVDVANDA</sequence>
<feature type="region of interest" description="Disordered" evidence="1">
    <location>
        <begin position="21"/>
        <end position="56"/>
    </location>
</feature>
<feature type="non-terminal residue" evidence="2">
    <location>
        <position position="144"/>
    </location>
</feature>
<evidence type="ECO:0000313" key="2">
    <source>
        <dbReference type="EMBL" id="GFD44398.1"/>
    </source>
</evidence>
<feature type="compositionally biased region" description="Basic residues" evidence="1">
    <location>
        <begin position="123"/>
        <end position="134"/>
    </location>
</feature>
<name>A0A699WFF3_TANCI</name>
<reference evidence="2" key="1">
    <citation type="journal article" date="2019" name="Sci. Rep.">
        <title>Draft genome of Tanacetum cinerariifolium, the natural source of mosquito coil.</title>
        <authorList>
            <person name="Yamashiro T."/>
            <person name="Shiraishi A."/>
            <person name="Satake H."/>
            <person name="Nakayama K."/>
        </authorList>
    </citation>
    <scope>NUCLEOTIDE SEQUENCE</scope>
</reference>
<organism evidence="2">
    <name type="scientific">Tanacetum cinerariifolium</name>
    <name type="common">Dalmatian daisy</name>
    <name type="synonym">Chrysanthemum cinerariifolium</name>
    <dbReference type="NCBI Taxonomy" id="118510"/>
    <lineage>
        <taxon>Eukaryota</taxon>
        <taxon>Viridiplantae</taxon>
        <taxon>Streptophyta</taxon>
        <taxon>Embryophyta</taxon>
        <taxon>Tracheophyta</taxon>
        <taxon>Spermatophyta</taxon>
        <taxon>Magnoliopsida</taxon>
        <taxon>eudicotyledons</taxon>
        <taxon>Gunneridae</taxon>
        <taxon>Pentapetalae</taxon>
        <taxon>asterids</taxon>
        <taxon>campanulids</taxon>
        <taxon>Asterales</taxon>
        <taxon>Asteraceae</taxon>
        <taxon>Asteroideae</taxon>
        <taxon>Anthemideae</taxon>
        <taxon>Anthemidinae</taxon>
        <taxon>Tanacetum</taxon>
    </lineage>
</organism>
<protein>
    <submittedName>
        <fullName evidence="2">Uncharacterized protein</fullName>
    </submittedName>
</protein>
<accession>A0A699WFF3</accession>
<evidence type="ECO:0000256" key="1">
    <source>
        <dbReference type="SAM" id="MobiDB-lite"/>
    </source>
</evidence>
<proteinExistence type="predicted"/>
<feature type="compositionally biased region" description="Polar residues" evidence="1">
    <location>
        <begin position="46"/>
        <end position="56"/>
    </location>
</feature>
<dbReference type="EMBL" id="BKCJ011621426">
    <property type="protein sequence ID" value="GFD44398.1"/>
    <property type="molecule type" value="Genomic_DNA"/>
</dbReference>
<feature type="region of interest" description="Disordered" evidence="1">
    <location>
        <begin position="92"/>
        <end position="144"/>
    </location>
</feature>
<feature type="non-terminal residue" evidence="2">
    <location>
        <position position="1"/>
    </location>
</feature>
<dbReference type="AlphaFoldDB" id="A0A699WFF3"/>